<feature type="active site" description="Proton donor" evidence="5">
    <location>
        <position position="111"/>
    </location>
</feature>
<dbReference type="Gene3D" id="1.10.285.10">
    <property type="entry name" value="Glutamate Dehydrogenase, chain A, domain 3"/>
    <property type="match status" value="2"/>
</dbReference>
<dbReference type="OrthoDB" id="6718861at2759"/>
<dbReference type="InterPro" id="IPR033524">
    <property type="entry name" value="Glu/Leu/Phe/Val_DH_AS"/>
</dbReference>
<dbReference type="FunFam" id="1.10.285.10:FF:000001">
    <property type="entry name" value="Glutamate dehydrogenase"/>
    <property type="match status" value="1"/>
</dbReference>
<name>G4TLD3_SERID</name>
<dbReference type="InterPro" id="IPR006097">
    <property type="entry name" value="Glu/Leu/Phe/Val/Trp_DH_dimer"/>
</dbReference>
<keyword evidence="11" id="KW-1185">Reference proteome</keyword>
<feature type="site" description="Important for catalysis" evidence="7">
    <location>
        <position position="151"/>
    </location>
</feature>
<dbReference type="GO" id="GO:0004354">
    <property type="term" value="F:glutamate dehydrogenase (NADP+) activity"/>
    <property type="evidence" value="ECO:0007669"/>
    <property type="project" value="TreeGrafter"/>
</dbReference>
<feature type="binding site" evidence="6">
    <location>
        <position position="234"/>
    </location>
    <ligand>
        <name>NAD(+)</name>
        <dbReference type="ChEBI" id="CHEBI:57540"/>
    </ligand>
</feature>
<evidence type="ECO:0000256" key="1">
    <source>
        <dbReference type="ARBA" id="ARBA00006382"/>
    </source>
</evidence>
<evidence type="ECO:0000256" key="5">
    <source>
        <dbReference type="PIRSR" id="PIRSR000185-1"/>
    </source>
</evidence>
<dbReference type="AlphaFoldDB" id="G4TLD3"/>
<evidence type="ECO:0000256" key="4">
    <source>
        <dbReference type="PIRNR" id="PIRNR000185"/>
    </source>
</evidence>
<dbReference type="Gene3D" id="3.40.50.720">
    <property type="entry name" value="NAD(P)-binding Rossmann-like Domain"/>
    <property type="match status" value="1"/>
</dbReference>
<feature type="binding site" evidence="6">
    <location>
        <position position="194"/>
    </location>
    <ligand>
        <name>NAD(+)</name>
        <dbReference type="ChEBI" id="CHEBI:57540"/>
    </ligand>
</feature>
<keyword evidence="6" id="KW-0547">Nucleotide-binding</keyword>
<dbReference type="FunCoup" id="G4TLD3">
    <property type="interactions" value="230"/>
</dbReference>
<comment type="similarity">
    <text evidence="1 4 8">Belongs to the Glu/Leu/Phe/Val dehydrogenases family.</text>
</comment>
<gene>
    <name evidence="10" type="ORF">PIIN_06062</name>
</gene>
<feature type="domain" description="Glutamate/phenylalanine/leucine/valine/L-tryptophan dehydrogenase C-terminal" evidence="9">
    <location>
        <begin position="187"/>
        <end position="453"/>
    </location>
</feature>
<dbReference type="InterPro" id="IPR046346">
    <property type="entry name" value="Aminoacid_DH-like_N_sf"/>
</dbReference>
<dbReference type="Pfam" id="PF02812">
    <property type="entry name" value="ELFV_dehydrog_N"/>
    <property type="match status" value="1"/>
</dbReference>
<evidence type="ECO:0000259" key="9">
    <source>
        <dbReference type="SMART" id="SM00839"/>
    </source>
</evidence>
<sequence length="456" mass="49453">MVLASEPEFEQARNELASCIAPFLEKHPEYATAFEIVQVPERVIQFRVVWEDDQGKPHVQRGYRVQFNSSLGPYKGGLRLHPTVNLSILKFLGFEQIFKNALTGINMGGGKGGSDFDPKGKSDNEIRRFCYAFMQELSRHIGADTDVPAGDIGTGGREIGFLFGAYKKLRNEWVGVLTGKGPTWGGSFTRPEATGYGLIYYCQEMIPYLNPTNSSSGISFSNPETKVLISGSGNVAQYAALKVLELGAKVMSLSDSKGALIACDDKGFTKEDIEKIAALKLKQGVLDAVVRDGLEWHAGKRPWTLVAQADIALPCATQNEVSEEEAHALLKAGVRLVAEGSNMGCTQEAIDVFEASRRAGGESAVWYAPGKASNCGGVAVSGLEMAQNSARLQWTTEEVDDKLKGIMQRCFATTYKVGAEYSVEQGSSVLPSLVVGANIAGFKKVADAMREHGDWW</sequence>
<dbReference type="Pfam" id="PF00208">
    <property type="entry name" value="ELFV_dehydrog"/>
    <property type="match status" value="1"/>
</dbReference>
<evidence type="ECO:0000256" key="7">
    <source>
        <dbReference type="PIRSR" id="PIRSR000185-3"/>
    </source>
</evidence>
<dbReference type="HOGENOM" id="CLU_025763_2_1_1"/>
<comment type="subunit">
    <text evidence="2">Homohexamer.</text>
</comment>
<organism evidence="10 11">
    <name type="scientific">Serendipita indica (strain DSM 11827)</name>
    <name type="common">Root endophyte fungus</name>
    <name type="synonym">Piriformospora indica</name>
    <dbReference type="NCBI Taxonomy" id="1109443"/>
    <lineage>
        <taxon>Eukaryota</taxon>
        <taxon>Fungi</taxon>
        <taxon>Dikarya</taxon>
        <taxon>Basidiomycota</taxon>
        <taxon>Agaricomycotina</taxon>
        <taxon>Agaricomycetes</taxon>
        <taxon>Sebacinales</taxon>
        <taxon>Serendipitaceae</taxon>
        <taxon>Serendipita</taxon>
    </lineage>
</organism>
<proteinExistence type="inferred from homology"/>
<dbReference type="PANTHER" id="PTHR43571:SF1">
    <property type="entry name" value="NADP-SPECIFIC GLUTAMATE DEHYDROGENASE 1-RELATED"/>
    <property type="match status" value="1"/>
</dbReference>
<dbReference type="eggNOG" id="KOG2250">
    <property type="taxonomic scope" value="Eukaryota"/>
</dbReference>
<dbReference type="SMART" id="SM00839">
    <property type="entry name" value="ELFV_dehydrog"/>
    <property type="match status" value="1"/>
</dbReference>
<dbReference type="GO" id="GO:0000166">
    <property type="term" value="F:nucleotide binding"/>
    <property type="evidence" value="ECO:0007669"/>
    <property type="project" value="UniProtKB-KW"/>
</dbReference>
<dbReference type="InterPro" id="IPR050724">
    <property type="entry name" value="Glu_Leu_Phe_Val_DH"/>
</dbReference>
<dbReference type="PROSITE" id="PS00074">
    <property type="entry name" value="GLFV_DEHYDROGENASE"/>
    <property type="match status" value="1"/>
</dbReference>
<keyword evidence="6" id="KW-0520">NAD</keyword>
<dbReference type="InterPro" id="IPR006096">
    <property type="entry name" value="Glu/Leu/Phe/Val/Trp_DH_C"/>
</dbReference>
<feature type="binding site" evidence="6">
    <location>
        <position position="75"/>
    </location>
    <ligand>
        <name>substrate</name>
    </ligand>
</feature>
<dbReference type="InParanoid" id="G4TLD3"/>
<dbReference type="SUPFAM" id="SSF53223">
    <property type="entry name" value="Aminoacid dehydrogenase-like, N-terminal domain"/>
    <property type="match status" value="1"/>
</dbReference>
<feature type="binding site" evidence="6">
    <location>
        <position position="381"/>
    </location>
    <ligand>
        <name>substrate</name>
    </ligand>
</feature>
<evidence type="ECO:0000313" key="10">
    <source>
        <dbReference type="EMBL" id="CCA72126.1"/>
    </source>
</evidence>
<feature type="binding site" evidence="6">
    <location>
        <position position="96"/>
    </location>
    <ligand>
        <name>substrate</name>
    </ligand>
</feature>
<dbReference type="PANTHER" id="PTHR43571">
    <property type="entry name" value="NADP-SPECIFIC GLUTAMATE DEHYDROGENASE 1-RELATED"/>
    <property type="match status" value="1"/>
</dbReference>
<evidence type="ECO:0000256" key="8">
    <source>
        <dbReference type="RuleBase" id="RU004417"/>
    </source>
</evidence>
<dbReference type="EMBL" id="CAFZ01000149">
    <property type="protein sequence ID" value="CCA72126.1"/>
    <property type="molecule type" value="Genomic_DNA"/>
</dbReference>
<dbReference type="STRING" id="1109443.G4TLD3"/>
<comment type="caution">
    <text evidence="10">The sequence shown here is derived from an EMBL/GenBank/DDBJ whole genome shotgun (WGS) entry which is preliminary data.</text>
</comment>
<dbReference type="NCBIfam" id="NF006929">
    <property type="entry name" value="PRK09414.1"/>
    <property type="match status" value="1"/>
</dbReference>
<dbReference type="PRINTS" id="PR00082">
    <property type="entry name" value="GLFDHDRGNASE"/>
</dbReference>
<dbReference type="Gene3D" id="3.40.50.10860">
    <property type="entry name" value="Leucine Dehydrogenase, chain A, domain 1"/>
    <property type="match status" value="1"/>
</dbReference>
<dbReference type="InterPro" id="IPR006095">
    <property type="entry name" value="Glu/Leu/Phe/Val/Trp_DH"/>
</dbReference>
<dbReference type="GO" id="GO:0006537">
    <property type="term" value="P:glutamate biosynthetic process"/>
    <property type="evidence" value="ECO:0007669"/>
    <property type="project" value="TreeGrafter"/>
</dbReference>
<dbReference type="OMA" id="PCFAAFP"/>
<dbReference type="InterPro" id="IPR036291">
    <property type="entry name" value="NAD(P)-bd_dom_sf"/>
</dbReference>
<dbReference type="FunFam" id="3.40.50.720:FF:000030">
    <property type="entry name" value="Glutamate dehydrogenase"/>
    <property type="match status" value="1"/>
</dbReference>
<dbReference type="SUPFAM" id="SSF51735">
    <property type="entry name" value="NAD(P)-binding Rossmann-fold domains"/>
    <property type="match status" value="1"/>
</dbReference>
<protein>
    <recommendedName>
        <fullName evidence="4">Glutamate dehydrogenase</fullName>
    </recommendedName>
</protein>
<evidence type="ECO:0000256" key="6">
    <source>
        <dbReference type="PIRSR" id="PIRSR000185-2"/>
    </source>
</evidence>
<dbReference type="FunFam" id="3.40.50.10860:FF:000002">
    <property type="entry name" value="Glutamate dehydrogenase"/>
    <property type="match status" value="1"/>
</dbReference>
<dbReference type="Proteomes" id="UP000007148">
    <property type="component" value="Unassembled WGS sequence"/>
</dbReference>
<dbReference type="InterPro" id="IPR014362">
    <property type="entry name" value="Glu_DH"/>
</dbReference>
<evidence type="ECO:0000256" key="2">
    <source>
        <dbReference type="ARBA" id="ARBA00011643"/>
    </source>
</evidence>
<dbReference type="PIRSF" id="PIRSF000185">
    <property type="entry name" value="Glu_DH"/>
    <property type="match status" value="1"/>
</dbReference>
<evidence type="ECO:0000256" key="3">
    <source>
        <dbReference type="ARBA" id="ARBA00023002"/>
    </source>
</evidence>
<accession>G4TLD3</accession>
<evidence type="ECO:0000313" key="11">
    <source>
        <dbReference type="Proteomes" id="UP000007148"/>
    </source>
</evidence>
<feature type="binding site" evidence="6">
    <location>
        <position position="99"/>
    </location>
    <ligand>
        <name>substrate</name>
    </ligand>
</feature>
<dbReference type="GO" id="GO:0005829">
    <property type="term" value="C:cytosol"/>
    <property type="evidence" value="ECO:0007669"/>
    <property type="project" value="TreeGrafter"/>
</dbReference>
<reference evidence="10 11" key="1">
    <citation type="journal article" date="2011" name="PLoS Pathog.">
        <title>Endophytic Life Strategies Decoded by Genome and Transcriptome Analyses of the Mutualistic Root Symbiont Piriformospora indica.</title>
        <authorList>
            <person name="Zuccaro A."/>
            <person name="Lahrmann U."/>
            <person name="Guldener U."/>
            <person name="Langen G."/>
            <person name="Pfiffi S."/>
            <person name="Biedenkopf D."/>
            <person name="Wong P."/>
            <person name="Samans B."/>
            <person name="Grimm C."/>
            <person name="Basiewicz M."/>
            <person name="Murat C."/>
            <person name="Martin F."/>
            <person name="Kogel K.H."/>
        </authorList>
    </citation>
    <scope>NUCLEOTIDE SEQUENCE [LARGE SCALE GENOMIC DNA]</scope>
    <source>
        <strain evidence="10 11">DSM 11827</strain>
    </source>
</reference>
<keyword evidence="3 4" id="KW-0560">Oxidoreductase</keyword>
<feature type="binding site" evidence="6">
    <location>
        <position position="150"/>
    </location>
    <ligand>
        <name>substrate</name>
    </ligand>
</feature>